<accession>A0A8J2RAK4</accession>
<dbReference type="GO" id="GO:0006398">
    <property type="term" value="P:mRNA 3'-end processing by stem-loop binding and cleavage"/>
    <property type="evidence" value="ECO:0007669"/>
    <property type="project" value="TreeGrafter"/>
</dbReference>
<feature type="region of interest" description="Disordered" evidence="1">
    <location>
        <begin position="122"/>
        <end position="153"/>
    </location>
</feature>
<sequence length="153" mass="17422">MTSLSTARDRYNAANSLLCLLQALEGRVTVIELRNEMAVKGLITQVDGFMNVSLQNATVQGNDDQHYHFEEFFVRARNIRYVQIPEDIDITEAIKNQLEGKPKAHKTDMSSTTKAKLARKRQKETLKFIQKQQQAETKEVEPQPPGTSQETDE</sequence>
<feature type="domain" description="Sm" evidence="2">
    <location>
        <begin position="16"/>
        <end position="88"/>
    </location>
</feature>
<dbReference type="OrthoDB" id="6337293at2759"/>
<dbReference type="GO" id="GO:0071208">
    <property type="term" value="F:histone pre-mRNA DCP binding"/>
    <property type="evidence" value="ECO:0007669"/>
    <property type="project" value="TreeGrafter"/>
</dbReference>
<dbReference type="PANTHER" id="PTHR21196">
    <property type="entry name" value="U7 SNRNA-ASSOCIATED SM-LIKE PROTEIN LSM10"/>
    <property type="match status" value="1"/>
</dbReference>
<dbReference type="InterPro" id="IPR052840">
    <property type="entry name" value="U7_snRNA_Sm-like"/>
</dbReference>
<dbReference type="PANTHER" id="PTHR21196:SF1">
    <property type="entry name" value="U7 SNRNA-ASSOCIATED SM-LIKE PROTEIN LSM10"/>
    <property type="match status" value="1"/>
</dbReference>
<dbReference type="Proteomes" id="UP000789390">
    <property type="component" value="Unassembled WGS sequence"/>
</dbReference>
<dbReference type="Gene3D" id="2.30.30.100">
    <property type="match status" value="1"/>
</dbReference>
<gene>
    <name evidence="3" type="ORF">DGAL_LOCUS448</name>
</gene>
<dbReference type="InterPro" id="IPR010920">
    <property type="entry name" value="LSM_dom_sf"/>
</dbReference>
<dbReference type="InterPro" id="IPR047575">
    <property type="entry name" value="Sm"/>
</dbReference>
<dbReference type="InterPro" id="IPR001163">
    <property type="entry name" value="Sm_dom_euk/arc"/>
</dbReference>
<dbReference type="AlphaFoldDB" id="A0A8J2RAK4"/>
<dbReference type="GO" id="GO:0071209">
    <property type="term" value="F:U7 snRNA binding"/>
    <property type="evidence" value="ECO:0007669"/>
    <property type="project" value="TreeGrafter"/>
</dbReference>
<organism evidence="3 4">
    <name type="scientific">Daphnia galeata</name>
    <dbReference type="NCBI Taxonomy" id="27404"/>
    <lineage>
        <taxon>Eukaryota</taxon>
        <taxon>Metazoa</taxon>
        <taxon>Ecdysozoa</taxon>
        <taxon>Arthropoda</taxon>
        <taxon>Crustacea</taxon>
        <taxon>Branchiopoda</taxon>
        <taxon>Diplostraca</taxon>
        <taxon>Cladocera</taxon>
        <taxon>Anomopoda</taxon>
        <taxon>Daphniidae</taxon>
        <taxon>Daphnia</taxon>
    </lineage>
</organism>
<comment type="caution">
    <text evidence="3">The sequence shown here is derived from an EMBL/GenBank/DDBJ whole genome shotgun (WGS) entry which is preliminary data.</text>
</comment>
<reference evidence="3" key="1">
    <citation type="submission" date="2021-11" db="EMBL/GenBank/DDBJ databases">
        <authorList>
            <person name="Schell T."/>
        </authorList>
    </citation>
    <scope>NUCLEOTIDE SEQUENCE</scope>
    <source>
        <strain evidence="3">M5</strain>
    </source>
</reference>
<proteinExistence type="predicted"/>
<evidence type="ECO:0000313" key="3">
    <source>
        <dbReference type="EMBL" id="CAH0098396.1"/>
    </source>
</evidence>
<evidence type="ECO:0000259" key="2">
    <source>
        <dbReference type="PROSITE" id="PS52002"/>
    </source>
</evidence>
<dbReference type="GO" id="GO:0016604">
    <property type="term" value="C:nuclear body"/>
    <property type="evidence" value="ECO:0007669"/>
    <property type="project" value="TreeGrafter"/>
</dbReference>
<dbReference type="Pfam" id="PF01423">
    <property type="entry name" value="LSM"/>
    <property type="match status" value="1"/>
</dbReference>
<evidence type="ECO:0000313" key="4">
    <source>
        <dbReference type="Proteomes" id="UP000789390"/>
    </source>
</evidence>
<dbReference type="EMBL" id="CAKKLH010000002">
    <property type="protein sequence ID" value="CAH0098396.1"/>
    <property type="molecule type" value="Genomic_DNA"/>
</dbReference>
<name>A0A8J2RAK4_9CRUS</name>
<dbReference type="SMART" id="SM00651">
    <property type="entry name" value="Sm"/>
    <property type="match status" value="1"/>
</dbReference>
<keyword evidence="4" id="KW-1185">Reference proteome</keyword>
<dbReference type="GO" id="GO:0071254">
    <property type="term" value="C:cytoplasmic U snRNP body"/>
    <property type="evidence" value="ECO:0007669"/>
    <property type="project" value="TreeGrafter"/>
</dbReference>
<dbReference type="SUPFAM" id="SSF50182">
    <property type="entry name" value="Sm-like ribonucleoproteins"/>
    <property type="match status" value="1"/>
</dbReference>
<dbReference type="CDD" id="cd01733">
    <property type="entry name" value="LSm10"/>
    <property type="match status" value="1"/>
</dbReference>
<dbReference type="PROSITE" id="PS52002">
    <property type="entry name" value="SM"/>
    <property type="match status" value="1"/>
</dbReference>
<protein>
    <recommendedName>
        <fullName evidence="2">Sm domain-containing protein</fullName>
    </recommendedName>
</protein>
<evidence type="ECO:0000256" key="1">
    <source>
        <dbReference type="SAM" id="MobiDB-lite"/>
    </source>
</evidence>